<dbReference type="Pfam" id="PF11951">
    <property type="entry name" value="Fungal_trans_2"/>
    <property type="match status" value="1"/>
</dbReference>
<comment type="caution">
    <text evidence="1">The sequence shown here is derived from an EMBL/GenBank/DDBJ whole genome shotgun (WGS) entry which is preliminary data.</text>
</comment>
<gene>
    <name evidence="1" type="ORF">EJ04DRAFT_515366</name>
</gene>
<protein>
    <submittedName>
        <fullName evidence="1">Uncharacterized protein</fullName>
    </submittedName>
</protein>
<evidence type="ECO:0000313" key="1">
    <source>
        <dbReference type="EMBL" id="KAF2730311.1"/>
    </source>
</evidence>
<dbReference type="AlphaFoldDB" id="A0A9P4QSV0"/>
<dbReference type="EMBL" id="ML996221">
    <property type="protein sequence ID" value="KAF2730311.1"/>
    <property type="molecule type" value="Genomic_DNA"/>
</dbReference>
<dbReference type="PANTHER" id="PTHR37540:SF5">
    <property type="entry name" value="TRANSCRIPTION FACTOR DOMAIN-CONTAINING PROTEIN"/>
    <property type="match status" value="1"/>
</dbReference>
<evidence type="ECO:0000313" key="2">
    <source>
        <dbReference type="Proteomes" id="UP000799444"/>
    </source>
</evidence>
<keyword evidence="2" id="KW-1185">Reference proteome</keyword>
<reference evidence="1" key="1">
    <citation type="journal article" date="2020" name="Stud. Mycol.">
        <title>101 Dothideomycetes genomes: a test case for predicting lifestyles and emergence of pathogens.</title>
        <authorList>
            <person name="Haridas S."/>
            <person name="Albert R."/>
            <person name="Binder M."/>
            <person name="Bloem J."/>
            <person name="Labutti K."/>
            <person name="Salamov A."/>
            <person name="Andreopoulos B."/>
            <person name="Baker S."/>
            <person name="Barry K."/>
            <person name="Bills G."/>
            <person name="Bluhm B."/>
            <person name="Cannon C."/>
            <person name="Castanera R."/>
            <person name="Culley D."/>
            <person name="Daum C."/>
            <person name="Ezra D."/>
            <person name="Gonzalez J."/>
            <person name="Henrissat B."/>
            <person name="Kuo A."/>
            <person name="Liang C."/>
            <person name="Lipzen A."/>
            <person name="Lutzoni F."/>
            <person name="Magnuson J."/>
            <person name="Mondo S."/>
            <person name="Nolan M."/>
            <person name="Ohm R."/>
            <person name="Pangilinan J."/>
            <person name="Park H.-J."/>
            <person name="Ramirez L."/>
            <person name="Alfaro M."/>
            <person name="Sun H."/>
            <person name="Tritt A."/>
            <person name="Yoshinaga Y."/>
            <person name="Zwiers L.-H."/>
            <person name="Turgeon B."/>
            <person name="Goodwin S."/>
            <person name="Spatafora J."/>
            <person name="Crous P."/>
            <person name="Grigoriev I."/>
        </authorList>
    </citation>
    <scope>NUCLEOTIDE SEQUENCE</scope>
    <source>
        <strain evidence="1">CBS 125425</strain>
    </source>
</reference>
<dbReference type="Proteomes" id="UP000799444">
    <property type="component" value="Unassembled WGS sequence"/>
</dbReference>
<organism evidence="1 2">
    <name type="scientific">Polyplosphaeria fusca</name>
    <dbReference type="NCBI Taxonomy" id="682080"/>
    <lineage>
        <taxon>Eukaryota</taxon>
        <taxon>Fungi</taxon>
        <taxon>Dikarya</taxon>
        <taxon>Ascomycota</taxon>
        <taxon>Pezizomycotina</taxon>
        <taxon>Dothideomycetes</taxon>
        <taxon>Pleosporomycetidae</taxon>
        <taxon>Pleosporales</taxon>
        <taxon>Tetraplosphaeriaceae</taxon>
        <taxon>Polyplosphaeria</taxon>
    </lineage>
</organism>
<dbReference type="OrthoDB" id="4158087at2759"/>
<name>A0A9P4QSV0_9PLEO</name>
<dbReference type="PANTHER" id="PTHR37540">
    <property type="entry name" value="TRANSCRIPTION FACTOR (ACR-2), PUTATIVE-RELATED-RELATED"/>
    <property type="match status" value="1"/>
</dbReference>
<sequence>MPSSNFLFIEVQQTGKVPPRRDIRTAIQKHVMRDIGVARRGQPRPQRQLENVRDCKKHEASLFRNIVPKVHTKAITSAQELAYTGPSAKVPWLVSGGCRTDPFACFPIHMTSETSFLIDYLLVSSEPRLQPIKETWLPMSLSDPALFYEILSHISRDITASFPGYAKEKKQAFALHSQALQSVNKRLSDPVESVSDGIIATILGFACFSHSDRDWASYNMHIEGLRTIITLKGGVHAIDHNRILRLLLSGIDVSASCFTGQPPKFPLPISTLSELRDDEQEIPWWFPHPSVNESSIWSITFPRDPTLAEIFKDLSITSMAIKSELKKRLLWQDQSFLKTWVDPLTHRLLDGGVELKDIDETNFVNESCRLGALILLSKIRRRFGARLVFTEVETERLRTLLEINGEGWTSFKKMLLWTAILAALETDNEDRLWFCDIIGNTAKAMDLQGWDEIIVHASNLLWVGDVLDKECDNLRPLVHME</sequence>
<accession>A0A9P4QSV0</accession>
<proteinExistence type="predicted"/>
<dbReference type="InterPro" id="IPR021858">
    <property type="entry name" value="Fun_TF"/>
</dbReference>